<protein>
    <submittedName>
        <fullName evidence="4">Membrane protein</fullName>
    </submittedName>
</protein>
<evidence type="ECO:0000259" key="3">
    <source>
        <dbReference type="Pfam" id="PF00188"/>
    </source>
</evidence>
<dbReference type="SUPFAM" id="SSF55797">
    <property type="entry name" value="PR-1-like"/>
    <property type="match status" value="1"/>
</dbReference>
<keyword evidence="2" id="KW-0812">Transmembrane</keyword>
<evidence type="ECO:0000256" key="1">
    <source>
        <dbReference type="SAM" id="MobiDB-lite"/>
    </source>
</evidence>
<dbReference type="Pfam" id="PF00188">
    <property type="entry name" value="CAP"/>
    <property type="match status" value="1"/>
</dbReference>
<dbReference type="InterPro" id="IPR014044">
    <property type="entry name" value="CAP_dom"/>
</dbReference>
<keyword evidence="2" id="KW-0472">Membrane</keyword>
<dbReference type="PANTHER" id="PTHR31157">
    <property type="entry name" value="SCP DOMAIN-CONTAINING PROTEIN"/>
    <property type="match status" value="1"/>
</dbReference>
<feature type="region of interest" description="Disordered" evidence="1">
    <location>
        <begin position="154"/>
        <end position="255"/>
    </location>
</feature>
<evidence type="ECO:0000313" key="4">
    <source>
        <dbReference type="EMBL" id="GGK49724.1"/>
    </source>
</evidence>
<evidence type="ECO:0000313" key="5">
    <source>
        <dbReference type="Proteomes" id="UP000637788"/>
    </source>
</evidence>
<dbReference type="RefSeq" id="WP_189320458.1">
    <property type="nucleotide sequence ID" value="NZ_BMPQ01000002.1"/>
</dbReference>
<feature type="compositionally biased region" description="Basic and acidic residues" evidence="1">
    <location>
        <begin position="225"/>
        <end position="239"/>
    </location>
</feature>
<feature type="compositionally biased region" description="Low complexity" evidence="1">
    <location>
        <begin position="154"/>
        <end position="163"/>
    </location>
</feature>
<feature type="compositionally biased region" description="Basic and acidic residues" evidence="1">
    <location>
        <begin position="183"/>
        <end position="196"/>
    </location>
</feature>
<dbReference type="EMBL" id="BMPQ01000002">
    <property type="protein sequence ID" value="GGK49724.1"/>
    <property type="molecule type" value="Genomic_DNA"/>
</dbReference>
<gene>
    <name evidence="4" type="ORF">GCM10010094_07360</name>
</gene>
<reference evidence="4" key="1">
    <citation type="journal article" date="2014" name="Int. J. Syst. Evol. Microbiol.">
        <title>Complete genome sequence of Corynebacterium casei LMG S-19264T (=DSM 44701T), isolated from a smear-ripened cheese.</title>
        <authorList>
            <consortium name="US DOE Joint Genome Institute (JGI-PGF)"/>
            <person name="Walter F."/>
            <person name="Albersmeier A."/>
            <person name="Kalinowski J."/>
            <person name="Ruckert C."/>
        </authorList>
    </citation>
    <scope>NUCLEOTIDE SEQUENCE</scope>
    <source>
        <strain evidence="4">JCM 3035</strain>
    </source>
</reference>
<dbReference type="Gene3D" id="3.40.33.10">
    <property type="entry name" value="CAP"/>
    <property type="match status" value="1"/>
</dbReference>
<proteinExistence type="predicted"/>
<dbReference type="InterPro" id="IPR035940">
    <property type="entry name" value="CAP_sf"/>
</dbReference>
<feature type="domain" description="SCP" evidence="3">
    <location>
        <begin position="262"/>
        <end position="376"/>
    </location>
</feature>
<sequence>MGRHRRSAAGRAATGRATGVTQTYGTYSGGYSTAGAGDYATEAISAAGQGRYATHAHHAQNDAYAHGEAYAHSDAYLFAAGDSAPGSAAYLYSTGDVDAYATTSFAPAGRSHRRRKKAKAAVPVRTGLLGVSAAVAMGAVAVASGLLPGGGDTNTAGGNNAGNVQTSDFPTGLGAQGGADGSTDGRDDSGTSRGTERSSSPSPTPTKPTEEPTAKKPSAKPTTKTPEKSKPKPTPERTATKVPKPTPPKAVSPQTAAEAEVLKLVNQEREKVGCSPVTASGTLAKLAQAFSEDMAELDFFDHTDPSGATPWDRADVLGIANLGGENIARGQADAEAVMEAWMNSPGHRENILNCDFKTLGVGAHFAAGGPWWTQDFGY</sequence>
<keyword evidence="2" id="KW-1133">Transmembrane helix</keyword>
<accession>A0A917V8A2</accession>
<reference evidence="4" key="2">
    <citation type="submission" date="2020-09" db="EMBL/GenBank/DDBJ databases">
        <authorList>
            <person name="Sun Q."/>
            <person name="Ohkuma M."/>
        </authorList>
    </citation>
    <scope>NUCLEOTIDE SEQUENCE</scope>
    <source>
        <strain evidence="4">JCM 3035</strain>
    </source>
</reference>
<organism evidence="4 5">
    <name type="scientific">Streptomyces flaveus</name>
    <dbReference type="NCBI Taxonomy" id="66370"/>
    <lineage>
        <taxon>Bacteria</taxon>
        <taxon>Bacillati</taxon>
        <taxon>Actinomycetota</taxon>
        <taxon>Actinomycetes</taxon>
        <taxon>Kitasatosporales</taxon>
        <taxon>Streptomycetaceae</taxon>
        <taxon>Streptomyces</taxon>
        <taxon>Streptomyces aurantiacus group</taxon>
    </lineage>
</organism>
<name>A0A917V8A2_9ACTN</name>
<dbReference type="PANTHER" id="PTHR31157:SF1">
    <property type="entry name" value="SCP DOMAIN-CONTAINING PROTEIN"/>
    <property type="match status" value="1"/>
</dbReference>
<comment type="caution">
    <text evidence="4">The sequence shown here is derived from an EMBL/GenBank/DDBJ whole genome shotgun (WGS) entry which is preliminary data.</text>
</comment>
<evidence type="ECO:0000256" key="2">
    <source>
        <dbReference type="SAM" id="Phobius"/>
    </source>
</evidence>
<dbReference type="Proteomes" id="UP000637788">
    <property type="component" value="Unassembled WGS sequence"/>
</dbReference>
<dbReference type="AlphaFoldDB" id="A0A917V8A2"/>
<keyword evidence="5" id="KW-1185">Reference proteome</keyword>
<feature type="compositionally biased region" description="Low complexity" evidence="1">
    <location>
        <begin position="215"/>
        <end position="224"/>
    </location>
</feature>
<feature type="transmembrane region" description="Helical" evidence="2">
    <location>
        <begin position="122"/>
        <end position="147"/>
    </location>
</feature>
<dbReference type="CDD" id="cd05379">
    <property type="entry name" value="CAP_bacterial"/>
    <property type="match status" value="1"/>
</dbReference>